<evidence type="ECO:0000313" key="4">
    <source>
        <dbReference type="Proteomes" id="UP000663940"/>
    </source>
</evidence>
<gene>
    <name evidence="1" type="ORF">DIU31_001935</name>
    <name evidence="2" type="ORF">J3L21_25815</name>
</gene>
<keyword evidence="4" id="KW-1185">Reference proteome</keyword>
<evidence type="ECO:0000313" key="3">
    <source>
        <dbReference type="Proteomes" id="UP000250557"/>
    </source>
</evidence>
<dbReference type="Proteomes" id="UP000663940">
    <property type="component" value="Chromosome"/>
</dbReference>
<reference evidence="2 4" key="2">
    <citation type="submission" date="2021-03" db="EMBL/GenBank/DDBJ databases">
        <title>Mucilaginibacter strains isolated from gold and copper mining confer multi heavy-metal resistance.</title>
        <authorList>
            <person name="Li Y."/>
        </authorList>
    </citation>
    <scope>NUCLEOTIDE SEQUENCE [LARGE SCALE GENOMIC DNA]</scope>
    <source>
        <strain evidence="2 4">P2-4</strain>
    </source>
</reference>
<dbReference type="EMBL" id="CP071880">
    <property type="protein sequence ID" value="QTE48923.1"/>
    <property type="molecule type" value="Genomic_DNA"/>
</dbReference>
<proteinExistence type="predicted"/>
<dbReference type="AlphaFoldDB" id="A0AAE6JB21"/>
<dbReference type="RefSeq" id="WP_112652884.1">
    <property type="nucleotide sequence ID" value="NZ_CP043451.1"/>
</dbReference>
<sequence length="75" mass="8287">MSEPIKIQVSIFCEPCIICGSRPVIAQAKGKFIVRCGANANHYQTPPGMVDIANWNKHNRREPGFTPNIGHLKQG</sequence>
<name>A0AAE6JB21_9SPHI</name>
<evidence type="ECO:0000313" key="2">
    <source>
        <dbReference type="EMBL" id="QTE48923.1"/>
    </source>
</evidence>
<dbReference type="Proteomes" id="UP000250557">
    <property type="component" value="Chromosome"/>
</dbReference>
<reference evidence="1 3" key="1">
    <citation type="submission" date="2019-08" db="EMBL/GenBank/DDBJ databases">
        <title>Comparative genome analysis confer to the adaptation heavy metal polluted environment.</title>
        <authorList>
            <person name="Li Y."/>
        </authorList>
    </citation>
    <scope>NUCLEOTIDE SEQUENCE [LARGE SCALE GENOMIC DNA]</scope>
    <source>
        <strain evidence="1 3">P2</strain>
    </source>
</reference>
<dbReference type="EMBL" id="CP043451">
    <property type="protein sequence ID" value="QEM02337.1"/>
    <property type="molecule type" value="Genomic_DNA"/>
</dbReference>
<organism evidence="1 3">
    <name type="scientific">Mucilaginibacter rubeus</name>
    <dbReference type="NCBI Taxonomy" id="2027860"/>
    <lineage>
        <taxon>Bacteria</taxon>
        <taxon>Pseudomonadati</taxon>
        <taxon>Bacteroidota</taxon>
        <taxon>Sphingobacteriia</taxon>
        <taxon>Sphingobacteriales</taxon>
        <taxon>Sphingobacteriaceae</taxon>
        <taxon>Mucilaginibacter</taxon>
    </lineage>
</organism>
<evidence type="ECO:0000313" key="1">
    <source>
        <dbReference type="EMBL" id="QEM02337.1"/>
    </source>
</evidence>
<protein>
    <submittedName>
        <fullName evidence="1">Uncharacterized protein</fullName>
    </submittedName>
</protein>
<accession>A0AAE6JB21</accession>